<dbReference type="GO" id="GO:0043448">
    <property type="term" value="P:alkane catabolic process"/>
    <property type="evidence" value="ECO:0007669"/>
    <property type="project" value="TreeGrafter"/>
</dbReference>
<keyword evidence="3" id="KW-1185">Reference proteome</keyword>
<gene>
    <name evidence="2" type="ORF">F7Q99_21695</name>
</gene>
<evidence type="ECO:0000256" key="1">
    <source>
        <dbReference type="SAM" id="MobiDB-lite"/>
    </source>
</evidence>
<dbReference type="PANTHER" id="PTHR39335:SF1">
    <property type="entry name" value="BLL4220 PROTEIN"/>
    <property type="match status" value="1"/>
</dbReference>
<sequence length="249" mass="25046">MPSSRRTAATATVVHNAAGFTLYRFDKDIAKPSKSNCHDACATTWPPALVQPGSRIFVDGVPTSEIGIVDRADGTRQVTIGGWPVYRFSKDTAAGQANGEGVGGTWFAASPHGGKVLRPTDGTGAPSSATPSAGASASASSPASAPTGTPSAAAPSSPVTSPVALGNDVVTLDSGLNFTEPDASENIAGPGCKNTGRGDLALSLDLSGGPVKIWTGRDCTGTSAVVTSSILDLSKIGFDKKIASIRFGD</sequence>
<accession>A0A6N7KYZ8</accession>
<evidence type="ECO:0000313" key="2">
    <source>
        <dbReference type="EMBL" id="MQS14803.1"/>
    </source>
</evidence>
<comment type="caution">
    <text evidence="2">The sequence shown here is derived from an EMBL/GenBank/DDBJ whole genome shotgun (WGS) entry which is preliminary data.</text>
</comment>
<dbReference type="EMBL" id="WBOF01000001">
    <property type="protein sequence ID" value="MQS14803.1"/>
    <property type="molecule type" value="Genomic_DNA"/>
</dbReference>
<dbReference type="Pfam" id="PF03640">
    <property type="entry name" value="Lipoprotein_15"/>
    <property type="match status" value="2"/>
</dbReference>
<reference evidence="2 3" key="1">
    <citation type="submission" date="2019-09" db="EMBL/GenBank/DDBJ databases">
        <title>Genome Sequences of Streptomyces kaniharaensis ATCC 21070.</title>
        <authorList>
            <person name="Zhu W."/>
            <person name="De Crecy-Lagard V."/>
            <person name="Richards N.G."/>
        </authorList>
    </citation>
    <scope>NUCLEOTIDE SEQUENCE [LARGE SCALE GENOMIC DNA]</scope>
    <source>
        <strain evidence="2 3">SF-557</strain>
    </source>
</reference>
<dbReference type="InterPro" id="IPR005297">
    <property type="entry name" value="Lipoprotein_repeat"/>
</dbReference>
<dbReference type="AlphaFoldDB" id="A0A6N7KYZ8"/>
<dbReference type="PANTHER" id="PTHR39335">
    <property type="entry name" value="BLL4220 PROTEIN"/>
    <property type="match status" value="1"/>
</dbReference>
<evidence type="ECO:0008006" key="4">
    <source>
        <dbReference type="Google" id="ProtNLM"/>
    </source>
</evidence>
<protein>
    <recommendedName>
        <fullName evidence="4">Secreted repeat protein with Y-X4-D motif</fullName>
    </recommendedName>
</protein>
<feature type="region of interest" description="Disordered" evidence="1">
    <location>
        <begin position="104"/>
        <end position="160"/>
    </location>
</feature>
<dbReference type="OrthoDB" id="597632at2"/>
<organism evidence="2 3">
    <name type="scientific">Streptomyces kaniharaensis</name>
    <dbReference type="NCBI Taxonomy" id="212423"/>
    <lineage>
        <taxon>Bacteria</taxon>
        <taxon>Bacillati</taxon>
        <taxon>Actinomycetota</taxon>
        <taxon>Actinomycetes</taxon>
        <taxon>Kitasatosporales</taxon>
        <taxon>Streptomycetaceae</taxon>
        <taxon>Streptomyces</taxon>
    </lineage>
</organism>
<name>A0A6N7KYZ8_9ACTN</name>
<feature type="compositionally biased region" description="Low complexity" evidence="1">
    <location>
        <begin position="122"/>
        <end position="160"/>
    </location>
</feature>
<proteinExistence type="predicted"/>
<dbReference type="Proteomes" id="UP000450000">
    <property type="component" value="Unassembled WGS sequence"/>
</dbReference>
<dbReference type="RefSeq" id="WP_153463911.1">
    <property type="nucleotide sequence ID" value="NZ_WBOF01000001.1"/>
</dbReference>
<evidence type="ECO:0000313" key="3">
    <source>
        <dbReference type="Proteomes" id="UP000450000"/>
    </source>
</evidence>